<evidence type="ECO:0000313" key="1">
    <source>
        <dbReference type="EMBL" id="PPK62587.1"/>
    </source>
</evidence>
<protein>
    <submittedName>
        <fullName evidence="1">Uncharacterized protein</fullName>
    </submittedName>
</protein>
<gene>
    <name evidence="1" type="ORF">CLV40_13449</name>
</gene>
<keyword evidence="2" id="KW-1185">Reference proteome</keyword>
<dbReference type="OrthoDB" id="4963711at2"/>
<accession>A0A2S6GCK6</accession>
<comment type="caution">
    <text evidence="1">The sequence shown here is derived from an EMBL/GenBank/DDBJ whole genome shotgun (WGS) entry which is preliminary data.</text>
</comment>
<reference evidence="1 2" key="1">
    <citation type="submission" date="2018-02" db="EMBL/GenBank/DDBJ databases">
        <title>Genomic Encyclopedia of Archaeal and Bacterial Type Strains, Phase II (KMG-II): from individual species to whole genera.</title>
        <authorList>
            <person name="Goeker M."/>
        </authorList>
    </citation>
    <scope>NUCLEOTIDE SEQUENCE [LARGE SCALE GENOMIC DNA]</scope>
    <source>
        <strain evidence="1 2">YU 961-1</strain>
    </source>
</reference>
<dbReference type="RefSeq" id="WP_146108380.1">
    <property type="nucleotide sequence ID" value="NZ_CP154825.1"/>
</dbReference>
<name>A0A2S6GCK6_9PSEU</name>
<dbReference type="AlphaFoldDB" id="A0A2S6GCK6"/>
<sequence length="166" mass="17832">MREREFVPLPTEVAGWVGMGAVAPEVIPGAAAHWLVEGFDGQALRELAGLGVGEAGAIHDLLPAALADCGLSIPDSVVASVHVVFVGVAQRYQAGELDEGWVLRYVSRLVRDHWHADDLVRELPMARLFGGDDAWSRGWGPAKPELRALVRQACADELALTFNAES</sequence>
<proteinExistence type="predicted"/>
<organism evidence="1 2">
    <name type="scientific">Actinokineospora auranticolor</name>
    <dbReference type="NCBI Taxonomy" id="155976"/>
    <lineage>
        <taxon>Bacteria</taxon>
        <taxon>Bacillati</taxon>
        <taxon>Actinomycetota</taxon>
        <taxon>Actinomycetes</taxon>
        <taxon>Pseudonocardiales</taxon>
        <taxon>Pseudonocardiaceae</taxon>
        <taxon>Actinokineospora</taxon>
    </lineage>
</organism>
<dbReference type="Proteomes" id="UP000239203">
    <property type="component" value="Unassembled WGS sequence"/>
</dbReference>
<dbReference type="EMBL" id="PTIX01000034">
    <property type="protein sequence ID" value="PPK62587.1"/>
    <property type="molecule type" value="Genomic_DNA"/>
</dbReference>
<evidence type="ECO:0000313" key="2">
    <source>
        <dbReference type="Proteomes" id="UP000239203"/>
    </source>
</evidence>